<dbReference type="InterPro" id="IPR013320">
    <property type="entry name" value="ConA-like_dom_sf"/>
</dbReference>
<evidence type="ECO:0000256" key="2">
    <source>
        <dbReference type="ARBA" id="ARBA00009348"/>
    </source>
</evidence>
<feature type="chain" id="PRO_5042047662" description="exo-alpha-sialidase" evidence="7">
    <location>
        <begin position="42"/>
        <end position="659"/>
    </location>
</feature>
<feature type="compositionally biased region" description="Pro residues" evidence="6">
    <location>
        <begin position="45"/>
        <end position="58"/>
    </location>
</feature>
<name>A0AAE3G902_9PSEU</name>
<dbReference type="InterPro" id="IPR001791">
    <property type="entry name" value="Laminin_G"/>
</dbReference>
<reference evidence="9" key="1">
    <citation type="submission" date="2022-06" db="EMBL/GenBank/DDBJ databases">
        <title>Genomic Encyclopedia of Archaeal and Bacterial Type Strains, Phase II (KMG-II): from individual species to whole genera.</title>
        <authorList>
            <person name="Goeker M."/>
        </authorList>
    </citation>
    <scope>NUCLEOTIDE SEQUENCE</scope>
    <source>
        <strain evidence="9">DSM 43935</strain>
    </source>
</reference>
<feature type="signal peptide" evidence="7">
    <location>
        <begin position="1"/>
        <end position="41"/>
    </location>
</feature>
<feature type="compositionally biased region" description="Low complexity" evidence="6">
    <location>
        <begin position="59"/>
        <end position="70"/>
    </location>
</feature>
<evidence type="ECO:0000256" key="6">
    <source>
        <dbReference type="SAM" id="MobiDB-lite"/>
    </source>
</evidence>
<feature type="region of interest" description="Disordered" evidence="6">
    <location>
        <begin position="40"/>
        <end position="70"/>
    </location>
</feature>
<dbReference type="AlphaFoldDB" id="A0AAE3G902"/>
<dbReference type="RefSeq" id="WP_253766889.1">
    <property type="nucleotide sequence ID" value="NZ_JAMTCK010000001.1"/>
</dbReference>
<protein>
    <recommendedName>
        <fullName evidence="3">exo-alpha-sialidase</fullName>
        <ecNumber evidence="3">3.2.1.18</ecNumber>
    </recommendedName>
</protein>
<sequence>MSSASPPRRPRRAPGRRVRPVLAPAAALVGALLVTTPAAVAEPAPTQPAPTQPAPTQPAPAQSAPAQSATAGRFDEQVLFARNTDGYSCYRIPAITRTTEGTLLAFAEGRVADCGDDGNIDLVVKRSTDNGRTWSAPLVVARGNGDTRGNPVPMVDSATGRVVVVTTHNPGDNDNERRPFVQYSEDDGLTWTAPREISEQIRKPEWDYWYATGPVHGIQLRRGPHAGRLVFAANYETAQPHTYGALLAYSDDGGLTWQLGAVDARTDLSVTPQEISLVELTDGAIYAAARDNVGTDPGHRAFAVSRDGGQSFAAPFRTAPELVAPIIQGATLRLRATDEGSAYNRILFSAPAHPASREVMTVRSSFDEGRTWQDWQHGKVVHWGPAAYSDMVGLADGLTGLLYEGGEKSAYDAIRFARFDETYLNSPNAAPPGAGGPPEPGPSTPDRSGHGNDAYLRGGVELTDGRFGHAVHLDGAQDHVELPFDRSLDVGAGQFTWTAWVRHSMRTGSHAIMFGYRVGEGPTPGVWLRTEPENNRVRAFLGTEEGTVSVQTPGSYNDGAWHHYAIRRTGTDFELWIDGVKLASAKAPAGSATVGKEFRIDGIDVGQRLDGQQRLAGAVDEVRMYRRALTDRELGQLARSNAAIPNGQVLRLPFERISG</sequence>
<comment type="catalytic activity">
    <reaction evidence="1">
        <text>Hydrolysis of alpha-(2-&gt;3)-, alpha-(2-&gt;6)-, alpha-(2-&gt;8)- glycosidic linkages of terminal sialic acid residues in oligosaccharides, glycoproteins, glycolipids, colominic acid and synthetic substrates.</text>
        <dbReference type="EC" id="3.2.1.18"/>
    </reaction>
</comment>
<dbReference type="CDD" id="cd15482">
    <property type="entry name" value="Sialidase_non-viral"/>
    <property type="match status" value="1"/>
</dbReference>
<dbReference type="GO" id="GO:0004308">
    <property type="term" value="F:exo-alpha-sialidase activity"/>
    <property type="evidence" value="ECO:0007669"/>
    <property type="project" value="UniProtKB-EC"/>
</dbReference>
<dbReference type="InterPro" id="IPR006558">
    <property type="entry name" value="LamG-like"/>
</dbReference>
<dbReference type="GO" id="GO:0006689">
    <property type="term" value="P:ganglioside catabolic process"/>
    <property type="evidence" value="ECO:0007669"/>
    <property type="project" value="TreeGrafter"/>
</dbReference>
<evidence type="ECO:0000256" key="3">
    <source>
        <dbReference type="ARBA" id="ARBA00012733"/>
    </source>
</evidence>
<evidence type="ECO:0000259" key="8">
    <source>
        <dbReference type="SMART" id="SM00560"/>
    </source>
</evidence>
<feature type="compositionally biased region" description="Basic residues" evidence="6">
    <location>
        <begin position="8"/>
        <end position="19"/>
    </location>
</feature>
<dbReference type="EC" id="3.2.1.18" evidence="3"/>
<dbReference type="SUPFAM" id="SSF50939">
    <property type="entry name" value="Sialidases"/>
    <property type="match status" value="1"/>
</dbReference>
<dbReference type="InterPro" id="IPR026856">
    <property type="entry name" value="Sialidase_fam"/>
</dbReference>
<proteinExistence type="inferred from homology"/>
<dbReference type="EMBL" id="JAMTCK010000001">
    <property type="protein sequence ID" value="MCP2163877.1"/>
    <property type="molecule type" value="Genomic_DNA"/>
</dbReference>
<dbReference type="GO" id="GO:0005737">
    <property type="term" value="C:cytoplasm"/>
    <property type="evidence" value="ECO:0007669"/>
    <property type="project" value="TreeGrafter"/>
</dbReference>
<feature type="region of interest" description="Disordered" evidence="6">
    <location>
        <begin position="1"/>
        <end position="20"/>
    </location>
</feature>
<feature type="region of interest" description="Disordered" evidence="6">
    <location>
        <begin position="425"/>
        <end position="455"/>
    </location>
</feature>
<dbReference type="Pfam" id="PF13088">
    <property type="entry name" value="BNR_2"/>
    <property type="match status" value="1"/>
</dbReference>
<evidence type="ECO:0000313" key="10">
    <source>
        <dbReference type="Proteomes" id="UP001206128"/>
    </source>
</evidence>
<dbReference type="PANTHER" id="PTHR10628:SF30">
    <property type="entry name" value="EXO-ALPHA-SIALIDASE"/>
    <property type="match status" value="1"/>
</dbReference>
<dbReference type="Gene3D" id="2.60.120.200">
    <property type="match status" value="1"/>
</dbReference>
<dbReference type="GO" id="GO:0009313">
    <property type="term" value="P:oligosaccharide catabolic process"/>
    <property type="evidence" value="ECO:0007669"/>
    <property type="project" value="TreeGrafter"/>
</dbReference>
<organism evidence="9 10">
    <name type="scientific">Goodfellowiella coeruleoviolacea</name>
    <dbReference type="NCBI Taxonomy" id="334858"/>
    <lineage>
        <taxon>Bacteria</taxon>
        <taxon>Bacillati</taxon>
        <taxon>Actinomycetota</taxon>
        <taxon>Actinomycetes</taxon>
        <taxon>Pseudonocardiales</taxon>
        <taxon>Pseudonocardiaceae</taxon>
        <taxon>Goodfellowiella</taxon>
    </lineage>
</organism>
<keyword evidence="10" id="KW-1185">Reference proteome</keyword>
<dbReference type="Gene3D" id="2.120.10.10">
    <property type="match status" value="1"/>
</dbReference>
<dbReference type="InterPro" id="IPR011040">
    <property type="entry name" value="Sialidase"/>
</dbReference>
<gene>
    <name evidence="9" type="ORF">LX83_000717</name>
</gene>
<dbReference type="InterPro" id="IPR036278">
    <property type="entry name" value="Sialidase_sf"/>
</dbReference>
<evidence type="ECO:0000256" key="5">
    <source>
        <dbReference type="ARBA" id="ARBA00023157"/>
    </source>
</evidence>
<feature type="domain" description="LamG-like jellyroll fold" evidence="8">
    <location>
        <begin position="493"/>
        <end position="632"/>
    </location>
</feature>
<keyword evidence="5" id="KW-1015">Disulfide bond</keyword>
<keyword evidence="4 7" id="KW-0732">Signal</keyword>
<feature type="compositionally biased region" description="Pro residues" evidence="6">
    <location>
        <begin position="434"/>
        <end position="443"/>
    </location>
</feature>
<dbReference type="PANTHER" id="PTHR10628">
    <property type="entry name" value="SIALIDASE"/>
    <property type="match status" value="1"/>
</dbReference>
<dbReference type="Proteomes" id="UP001206128">
    <property type="component" value="Unassembled WGS sequence"/>
</dbReference>
<evidence type="ECO:0000256" key="4">
    <source>
        <dbReference type="ARBA" id="ARBA00022729"/>
    </source>
</evidence>
<dbReference type="CDD" id="cd00110">
    <property type="entry name" value="LamG"/>
    <property type="match status" value="1"/>
</dbReference>
<comment type="caution">
    <text evidence="9">The sequence shown here is derived from an EMBL/GenBank/DDBJ whole genome shotgun (WGS) entry which is preliminary data.</text>
</comment>
<dbReference type="GO" id="GO:0016020">
    <property type="term" value="C:membrane"/>
    <property type="evidence" value="ECO:0007669"/>
    <property type="project" value="TreeGrafter"/>
</dbReference>
<accession>A0AAE3G902</accession>
<evidence type="ECO:0000313" key="9">
    <source>
        <dbReference type="EMBL" id="MCP2163877.1"/>
    </source>
</evidence>
<comment type="similarity">
    <text evidence="2">Belongs to the glycosyl hydrolase 33 family.</text>
</comment>
<evidence type="ECO:0000256" key="1">
    <source>
        <dbReference type="ARBA" id="ARBA00000427"/>
    </source>
</evidence>
<dbReference type="SMART" id="SM00560">
    <property type="entry name" value="LamGL"/>
    <property type="match status" value="1"/>
</dbReference>
<dbReference type="Pfam" id="PF13385">
    <property type="entry name" value="Laminin_G_3"/>
    <property type="match status" value="1"/>
</dbReference>
<dbReference type="SUPFAM" id="SSF49899">
    <property type="entry name" value="Concanavalin A-like lectins/glucanases"/>
    <property type="match status" value="1"/>
</dbReference>
<evidence type="ECO:0000256" key="7">
    <source>
        <dbReference type="SAM" id="SignalP"/>
    </source>
</evidence>